<protein>
    <submittedName>
        <fullName evidence="1">Uncharacterized protein</fullName>
    </submittedName>
</protein>
<dbReference type="Proteomes" id="UP001057291">
    <property type="component" value="Unassembled WGS sequence"/>
</dbReference>
<comment type="caution">
    <text evidence="1">The sequence shown here is derived from an EMBL/GenBank/DDBJ whole genome shotgun (WGS) entry which is preliminary data.</text>
</comment>
<reference evidence="1" key="1">
    <citation type="journal article" date="2023" name="Int. J. Syst. Evol. Microbiol.">
        <title>Collibacillus ludicampi gen. nov., sp. nov., a new soil bacterium of the family Alicyclobacillaceae.</title>
        <authorList>
            <person name="Jojima T."/>
            <person name="Ioku Y."/>
            <person name="Fukuta Y."/>
            <person name="Shirasaka N."/>
            <person name="Matsumura Y."/>
            <person name="Mori M."/>
        </authorList>
    </citation>
    <scope>NUCLEOTIDE SEQUENCE</scope>
    <source>
        <strain evidence="1">TP075</strain>
    </source>
</reference>
<dbReference type="AlphaFoldDB" id="A0AAV4LKR3"/>
<evidence type="ECO:0000313" key="1">
    <source>
        <dbReference type="EMBL" id="GIM48024.1"/>
    </source>
</evidence>
<name>A0AAV4LKR3_9BACL</name>
<sequence>MADLQKQSSLALLSKQQYKQLLVIHELYRQQREMYTKRSHRIEDRIVSISQPHVRPIMRGKLKANVEFGAKVAISLVDGYALMEKLQWDNFNEGITLQESVEAYHTVRLLSGSGIGGQDLP</sequence>
<evidence type="ECO:0000313" key="2">
    <source>
        <dbReference type="Proteomes" id="UP001057291"/>
    </source>
</evidence>
<accession>A0AAV4LKR3</accession>
<proteinExistence type="predicted"/>
<organism evidence="1 2">
    <name type="scientific">Collibacillus ludicampi</name>
    <dbReference type="NCBI Taxonomy" id="2771369"/>
    <lineage>
        <taxon>Bacteria</taxon>
        <taxon>Bacillati</taxon>
        <taxon>Bacillota</taxon>
        <taxon>Bacilli</taxon>
        <taxon>Bacillales</taxon>
        <taxon>Alicyclobacillaceae</taxon>
        <taxon>Collibacillus</taxon>
    </lineage>
</organism>
<keyword evidence="2" id="KW-1185">Reference proteome</keyword>
<gene>
    <name evidence="1" type="ORF">DNHGIG_35730</name>
</gene>
<dbReference type="EMBL" id="BOQE01000001">
    <property type="protein sequence ID" value="GIM48024.1"/>
    <property type="molecule type" value="Genomic_DNA"/>
</dbReference>